<gene>
    <name evidence="1" type="ORF">J9309_01390</name>
</gene>
<organism evidence="1 2">
    <name type="scientific">Faecalibacter bovis</name>
    <dbReference type="NCBI Taxonomy" id="2898187"/>
    <lineage>
        <taxon>Bacteria</taxon>
        <taxon>Pseudomonadati</taxon>
        <taxon>Bacteroidota</taxon>
        <taxon>Flavobacteriia</taxon>
        <taxon>Flavobacteriales</taxon>
        <taxon>Weeksellaceae</taxon>
        <taxon>Faecalibacter</taxon>
    </lineage>
</organism>
<evidence type="ECO:0000313" key="1">
    <source>
        <dbReference type="EMBL" id="QTV06029.1"/>
    </source>
</evidence>
<evidence type="ECO:0000313" key="2">
    <source>
        <dbReference type="Proteomes" id="UP000672011"/>
    </source>
</evidence>
<dbReference type="EMBL" id="CP072842">
    <property type="protein sequence ID" value="QTV06029.1"/>
    <property type="molecule type" value="Genomic_DNA"/>
</dbReference>
<protein>
    <recommendedName>
        <fullName evidence="3">DUF2922 domain-containing protein</fullName>
    </recommendedName>
</protein>
<dbReference type="Proteomes" id="UP000672011">
    <property type="component" value="Chromosome"/>
</dbReference>
<reference evidence="2" key="2">
    <citation type="submission" date="2021-04" db="EMBL/GenBank/DDBJ databases">
        <title>Taxonomy of Flavobacteriaceae bacterium ZY171143.</title>
        <authorList>
            <person name="Li F."/>
        </authorList>
    </citation>
    <scope>NUCLEOTIDE SEQUENCE [LARGE SCALE GENOMIC DNA]</scope>
    <source>
        <strain evidence="2">ZY171143</strain>
    </source>
</reference>
<keyword evidence="2" id="KW-1185">Reference proteome</keyword>
<proteinExistence type="predicted"/>
<dbReference type="RefSeq" id="WP_230476669.1">
    <property type="nucleotide sequence ID" value="NZ_CP072842.1"/>
</dbReference>
<name>A0ABX7XDP5_9FLAO</name>
<accession>A0ABX7XDP5</accession>
<reference evidence="1 2" key="1">
    <citation type="journal article" date="2021" name="Int. J. Syst. Evol. Microbiol.">
        <title>Faecalibacter bovis sp. nov., isolated from cow faeces.</title>
        <authorList>
            <person name="Li F."/>
            <person name="Zhao W."/>
            <person name="Hong Q."/>
            <person name="Shao Q."/>
            <person name="Song J."/>
            <person name="Yang S."/>
        </authorList>
    </citation>
    <scope>NUCLEOTIDE SEQUENCE [LARGE SCALE GENOMIC DNA]</scope>
    <source>
        <strain evidence="1 2">ZY171143</strain>
    </source>
</reference>
<sequence length="80" mass="9057">MNFYSVKVKITNPTFKNTFINGLVIAKTPTTAKELALKEVVKGIDFDSLRIKRESTKFEVTDCKKIKSDFVIDGRNSAKQ</sequence>
<evidence type="ECO:0008006" key="3">
    <source>
        <dbReference type="Google" id="ProtNLM"/>
    </source>
</evidence>